<dbReference type="GO" id="GO:0016020">
    <property type="term" value="C:membrane"/>
    <property type="evidence" value="ECO:0007669"/>
    <property type="project" value="UniProtKB-SubCell"/>
</dbReference>
<feature type="transmembrane region" description="Helical" evidence="5">
    <location>
        <begin position="431"/>
        <end position="450"/>
    </location>
</feature>
<evidence type="ECO:0000256" key="5">
    <source>
        <dbReference type="SAM" id="Phobius"/>
    </source>
</evidence>
<dbReference type="InterPro" id="IPR018580">
    <property type="entry name" value="Uncharacterised_YfhO"/>
</dbReference>
<feature type="transmembrane region" description="Helical" evidence="5">
    <location>
        <begin position="161"/>
        <end position="188"/>
    </location>
</feature>
<feature type="transmembrane region" description="Helical" evidence="5">
    <location>
        <begin position="392"/>
        <end position="419"/>
    </location>
</feature>
<dbReference type="InterPro" id="IPR002797">
    <property type="entry name" value="Polysacc_synth"/>
</dbReference>
<feature type="transmembrane region" description="Helical" evidence="5">
    <location>
        <begin position="91"/>
        <end position="115"/>
    </location>
</feature>
<dbReference type="EMBL" id="UOEU01000168">
    <property type="protein sequence ID" value="VAW31148.1"/>
    <property type="molecule type" value="Genomic_DNA"/>
</dbReference>
<organism evidence="6">
    <name type="scientific">hydrothermal vent metagenome</name>
    <dbReference type="NCBI Taxonomy" id="652676"/>
    <lineage>
        <taxon>unclassified sequences</taxon>
        <taxon>metagenomes</taxon>
        <taxon>ecological metagenomes</taxon>
    </lineage>
</organism>
<keyword evidence="4 5" id="KW-0472">Membrane</keyword>
<protein>
    <submittedName>
        <fullName evidence="6">Uncharacterized protein</fullName>
    </submittedName>
</protein>
<feature type="transmembrane region" description="Helical" evidence="5">
    <location>
        <begin position="122"/>
        <end position="141"/>
    </location>
</feature>
<accession>A0A3B0UK99</accession>
<feature type="transmembrane region" description="Helical" evidence="5">
    <location>
        <begin position="883"/>
        <end position="903"/>
    </location>
</feature>
<evidence type="ECO:0000256" key="3">
    <source>
        <dbReference type="ARBA" id="ARBA00022989"/>
    </source>
</evidence>
<evidence type="ECO:0000256" key="2">
    <source>
        <dbReference type="ARBA" id="ARBA00022692"/>
    </source>
</evidence>
<dbReference type="Pfam" id="PF09586">
    <property type="entry name" value="YfhO"/>
    <property type="match status" value="1"/>
</dbReference>
<dbReference type="Pfam" id="PF01943">
    <property type="entry name" value="Polysacc_synt"/>
    <property type="match status" value="1"/>
</dbReference>
<feature type="transmembrane region" description="Helical" evidence="5">
    <location>
        <begin position="1135"/>
        <end position="1154"/>
    </location>
</feature>
<feature type="transmembrane region" description="Helical" evidence="5">
    <location>
        <begin position="200"/>
        <end position="216"/>
    </location>
</feature>
<feature type="transmembrane region" description="Helical" evidence="5">
    <location>
        <begin position="1243"/>
        <end position="1259"/>
    </location>
</feature>
<feature type="transmembrane region" description="Helical" evidence="5">
    <location>
        <begin position="839"/>
        <end position="862"/>
    </location>
</feature>
<reference evidence="6" key="1">
    <citation type="submission" date="2018-06" db="EMBL/GenBank/DDBJ databases">
        <authorList>
            <person name="Zhirakovskaya E."/>
        </authorList>
    </citation>
    <scope>NUCLEOTIDE SEQUENCE</scope>
</reference>
<dbReference type="InterPro" id="IPR052556">
    <property type="entry name" value="PolySynth_Transporter"/>
</dbReference>
<keyword evidence="3 5" id="KW-1133">Transmembrane helix</keyword>
<proteinExistence type="predicted"/>
<feature type="transmembrane region" description="Helical" evidence="5">
    <location>
        <begin position="1298"/>
        <end position="1315"/>
    </location>
</feature>
<feature type="transmembrane region" description="Helical" evidence="5">
    <location>
        <begin position="365"/>
        <end position="385"/>
    </location>
</feature>
<feature type="transmembrane region" description="Helical" evidence="5">
    <location>
        <begin position="1052"/>
        <end position="1072"/>
    </location>
</feature>
<feature type="transmembrane region" description="Helical" evidence="5">
    <location>
        <begin position="915"/>
        <end position="937"/>
    </location>
</feature>
<dbReference type="PANTHER" id="PTHR43424">
    <property type="entry name" value="LOCUS PUTATIVE PROTEIN 1-RELATED"/>
    <property type="match status" value="1"/>
</dbReference>
<feature type="transmembrane region" description="Helical" evidence="5">
    <location>
        <begin position="1028"/>
        <end position="1046"/>
    </location>
</feature>
<feature type="transmembrane region" description="Helical" evidence="5">
    <location>
        <begin position="555"/>
        <end position="572"/>
    </location>
</feature>
<feature type="transmembrane region" description="Helical" evidence="5">
    <location>
        <begin position="1093"/>
        <end position="1115"/>
    </location>
</feature>
<evidence type="ECO:0000313" key="6">
    <source>
        <dbReference type="EMBL" id="VAW31148.1"/>
    </source>
</evidence>
<keyword evidence="2 5" id="KW-0812">Transmembrane</keyword>
<sequence>MRRFRTDFLLLLCFLLLPLLLFGSVTLGGQTMLPVDNLYQWAPWSAYASDFGVTQPQNPLISDLIIQNYAWKQFVRETVLAGDIPLWNPNLFAGVPFLAAGQHGAYYPFSALFLILPLAKAYGWYTVSQIWLAGALMYVYGRILKLRRSSAFIAGLVFQGGAYLLISAAVFPMISGAVVWLPLLLGCVEKVVSDQSKSRAVLWIGLGAVVLGVQILAGHIEFTIYTLLVTAVYAAWRLANKWWQQYRSQTTDHRLLFTDYRLLNTAFSLTAMILLGLMLGAVQLVPLYELGQVNFRQESASYEEVIGFAFKPRRVLTLALPNFFGNPTHQSYTDVFSGEDVPFNQNYYGEPKTNSEWGIKNYVEGAIYLGILPLFLALLGLIGGWRRHKRQVGFFAGLAFFSLAFIFGTPLYAILYYGLPFVNQLHTPFRWVFPLSLAVAVLAGFGVEYLETWRVASGEWRVKEKIASNLQALITFLAGAGAILLLAGLGLSWRFYGRIQPLIERLFLGLAGAPSAFADATAFHSYTFWQLLTMGLLLLGVAIVFWLSKRGGKRPYWILAASLIIIVDLFLANRGFSASNDPALLDFKPEMVQWLEAQPGYWRLTSFAPNGDKPFNANAGWLFNLPDVRGYDSIIPKQYTEYMAAIEPQAELPFNRIQPIVNWESLNSPLLDVLGVKYVITSETIDLPQYTEVWQGEGVRIYENLAVAPRAYTLPSSATAVSDNALTAMTTQYDPRQFVNIEDKEPRSLRPPLSGKYRPAKITAYANHEVVVQTAVSESSWLILNDSYFPGWKAFVRPLPGSDDEEVETPITRVNGNFRGVPLEAGDWQVRFRYSPTSFQLGILISYMGGIILFFAGVVWGWQRFYRADGRQSTTRSIAKNSLAPIALNLLNKFIDFGFAAFYLRLLGPAGSGSFQTAIVTAGIFDIVANFGLDILLIRDVAGDREKAPNYLLNTTILRLGAAVVASLPVVAIIAATQLFDQANALTRPEIMATVLIMTGMVFSGMSKGVTGLFYVHEEAELPNAMTTVTTILKVGFGVTVLLMGFGFVGLAAVSILTNIITLTLLIIIALRRYTLRGPWQIDWALQRNMVRAGFPLMLIHLLQTVFISIDSYLLRVLLPNGQEVTGWYSSAYKWFNALQIVPSFFTLALFPIISRKIGESMAAARNMYGMSLKLMLLLALPVAAVTHYLAVPLVNIVAGDEFLPAGAIALQIVIWSIPLGWLNSVTNYLLISLGLEGKQPRAFTIAVLFNIIANLIFIPRFSYVAAGVTTILSELLLLVLFDYYLRQRMPGIKWGRLLGRPFLITALMFGGMWLGGQLHLLVGLLIGAAIYPAGLLLFGVVGDEEKKLLGKILPYAVARRLHLS</sequence>
<evidence type="ECO:0000256" key="1">
    <source>
        <dbReference type="ARBA" id="ARBA00004141"/>
    </source>
</evidence>
<feature type="transmembrane region" description="Helical" evidence="5">
    <location>
        <begin position="528"/>
        <end position="548"/>
    </location>
</feature>
<feature type="transmembrane region" description="Helical" evidence="5">
    <location>
        <begin position="222"/>
        <end position="239"/>
    </location>
</feature>
<feature type="transmembrane region" description="Helical" evidence="5">
    <location>
        <begin position="991"/>
        <end position="1016"/>
    </location>
</feature>
<feature type="transmembrane region" description="Helical" evidence="5">
    <location>
        <begin position="957"/>
        <end position="979"/>
    </location>
</feature>
<name>A0A3B0UK99_9ZZZZ</name>
<feature type="transmembrane region" description="Helical" evidence="5">
    <location>
        <begin position="470"/>
        <end position="496"/>
    </location>
</feature>
<feature type="transmembrane region" description="Helical" evidence="5">
    <location>
        <begin position="260"/>
        <end position="285"/>
    </location>
</feature>
<gene>
    <name evidence="6" type="ORF">MNBD_CHLOROFLEXI01-3602</name>
</gene>
<evidence type="ECO:0000256" key="4">
    <source>
        <dbReference type="ARBA" id="ARBA00023136"/>
    </source>
</evidence>
<dbReference type="CDD" id="cd13128">
    <property type="entry name" value="MATE_Wzx_like"/>
    <property type="match status" value="1"/>
</dbReference>
<feature type="transmembrane region" description="Helical" evidence="5">
    <location>
        <begin position="1265"/>
        <end position="1286"/>
    </location>
</feature>
<dbReference type="PANTHER" id="PTHR43424:SF1">
    <property type="entry name" value="LOCUS PUTATIVE PROTEIN 1-RELATED"/>
    <property type="match status" value="1"/>
</dbReference>
<feature type="transmembrane region" description="Helical" evidence="5">
    <location>
        <begin position="1209"/>
        <end position="1231"/>
    </location>
</feature>
<feature type="transmembrane region" description="Helical" evidence="5">
    <location>
        <begin position="1321"/>
        <end position="1342"/>
    </location>
</feature>
<comment type="subcellular location">
    <subcellularLocation>
        <location evidence="1">Membrane</location>
        <topology evidence="1">Multi-pass membrane protein</topology>
    </subcellularLocation>
</comment>
<feature type="transmembrane region" description="Helical" evidence="5">
    <location>
        <begin position="1175"/>
        <end position="1197"/>
    </location>
</feature>